<accession>A0AAV8UW48</accession>
<evidence type="ECO:0000313" key="2">
    <source>
        <dbReference type="Proteomes" id="UP001157974"/>
    </source>
</evidence>
<evidence type="ECO:0000313" key="1">
    <source>
        <dbReference type="EMBL" id="KAJ8906279.1"/>
    </source>
</evidence>
<keyword evidence="2" id="KW-1185">Reference proteome</keyword>
<protein>
    <submittedName>
        <fullName evidence="1">Uncharacterized protein</fullName>
    </submittedName>
</protein>
<dbReference type="EMBL" id="JAMWBK010000003">
    <property type="protein sequence ID" value="KAJ8906279.1"/>
    <property type="molecule type" value="Genomic_DNA"/>
</dbReference>
<name>A0AAV8UW48_9RHOD</name>
<reference evidence="1 2" key="1">
    <citation type="journal article" date="2023" name="Nat. Commun.">
        <title>Origin of minicircular mitochondrial genomes in red algae.</title>
        <authorList>
            <person name="Lee Y."/>
            <person name="Cho C.H."/>
            <person name="Lee Y.M."/>
            <person name="Park S.I."/>
            <person name="Yang J.H."/>
            <person name="West J.A."/>
            <person name="Bhattacharya D."/>
            <person name="Yoon H.S."/>
        </authorList>
    </citation>
    <scope>NUCLEOTIDE SEQUENCE [LARGE SCALE GENOMIC DNA]</scope>
    <source>
        <strain evidence="1 2">CCMP1338</strain>
        <tissue evidence="1">Whole cell</tissue>
    </source>
</reference>
<proteinExistence type="predicted"/>
<gene>
    <name evidence="1" type="ORF">NDN08_002772</name>
</gene>
<dbReference type="Proteomes" id="UP001157974">
    <property type="component" value="Unassembled WGS sequence"/>
</dbReference>
<comment type="caution">
    <text evidence="1">The sequence shown here is derived from an EMBL/GenBank/DDBJ whole genome shotgun (WGS) entry which is preliminary data.</text>
</comment>
<dbReference type="AlphaFoldDB" id="A0AAV8UW48"/>
<organism evidence="1 2">
    <name type="scientific">Rhodosorus marinus</name>
    <dbReference type="NCBI Taxonomy" id="101924"/>
    <lineage>
        <taxon>Eukaryota</taxon>
        <taxon>Rhodophyta</taxon>
        <taxon>Stylonematophyceae</taxon>
        <taxon>Stylonematales</taxon>
        <taxon>Stylonemataceae</taxon>
        <taxon>Rhodosorus</taxon>
    </lineage>
</organism>
<sequence length="96" mass="10735">MCTKLPRVEAKNYAPLVRLTSVILKVWADCNEGNVPNGKTKFPIILDAEDIDQDNPVFDIPVNEMPILNYLSQDFICMVGAFRGFAMVRRGTSGFP</sequence>